<accession>A0ABV6Y548</accession>
<comment type="caution">
    <text evidence="1">The sequence shown here is derived from an EMBL/GenBank/DDBJ whole genome shotgun (WGS) entry which is preliminary data.</text>
</comment>
<proteinExistence type="predicted"/>
<evidence type="ECO:0000313" key="1">
    <source>
        <dbReference type="EMBL" id="MFC1456393.1"/>
    </source>
</evidence>
<reference evidence="1 2" key="1">
    <citation type="submission" date="2024-09" db="EMBL/GenBank/DDBJ databases">
        <title>Nodulacao em especies de Leguminosae Basais da Amazonia e Caracterizacao dos Rizobios e Bacterias Associadas aos Nodulos.</title>
        <authorList>
            <person name="Jambeiro I.C.A."/>
            <person name="Lopes I.S."/>
            <person name="Aguiar E.R.G.R."/>
            <person name="Santos A.F.J."/>
            <person name="Dos Santos J.M.F."/>
            <person name="Gross E."/>
        </authorList>
    </citation>
    <scope>NUCLEOTIDE SEQUENCE [LARGE SCALE GENOMIC DNA]</scope>
    <source>
        <strain evidence="1 2">BRUESC1165</strain>
    </source>
</reference>
<protein>
    <submittedName>
        <fullName evidence="1">Uncharacterized protein</fullName>
    </submittedName>
</protein>
<gene>
    <name evidence="1" type="ORF">ACETIH_06585</name>
</gene>
<keyword evidence="2" id="KW-1185">Reference proteome</keyword>
<organism evidence="1 2">
    <name type="scientific">Microvirga arabica</name>
    <dbReference type="NCBI Taxonomy" id="1128671"/>
    <lineage>
        <taxon>Bacteria</taxon>
        <taxon>Pseudomonadati</taxon>
        <taxon>Pseudomonadota</taxon>
        <taxon>Alphaproteobacteria</taxon>
        <taxon>Hyphomicrobiales</taxon>
        <taxon>Methylobacteriaceae</taxon>
        <taxon>Microvirga</taxon>
    </lineage>
</organism>
<name>A0ABV6Y548_9HYPH</name>
<dbReference type="Proteomes" id="UP001593940">
    <property type="component" value="Unassembled WGS sequence"/>
</dbReference>
<dbReference type="RefSeq" id="WP_377029165.1">
    <property type="nucleotide sequence ID" value="NZ_JBHOMY010000013.1"/>
</dbReference>
<sequence length="71" mass="7927">MNHYSMAPQGCHWETAPDGKFFPFDRKLSPVFNTDTAQSRIVRKLAQRHGLSVPLARAVAELAGLNSEVME</sequence>
<evidence type="ECO:0000313" key="2">
    <source>
        <dbReference type="Proteomes" id="UP001593940"/>
    </source>
</evidence>
<dbReference type="EMBL" id="JBHOMY010000013">
    <property type="protein sequence ID" value="MFC1456393.1"/>
    <property type="molecule type" value="Genomic_DNA"/>
</dbReference>